<reference evidence="3" key="1">
    <citation type="journal article" date="2019" name="Int. J. Syst. Evol. Microbiol.">
        <title>The Global Catalogue of Microorganisms (GCM) 10K type strain sequencing project: providing services to taxonomists for standard genome sequencing and annotation.</title>
        <authorList>
            <consortium name="The Broad Institute Genomics Platform"/>
            <consortium name="The Broad Institute Genome Sequencing Center for Infectious Disease"/>
            <person name="Wu L."/>
            <person name="Ma J."/>
        </authorList>
    </citation>
    <scope>NUCLEOTIDE SEQUENCE [LARGE SCALE GENOMIC DNA]</scope>
    <source>
        <strain evidence="3">CECT 8482</strain>
    </source>
</reference>
<accession>A0ABT8DBL2</accession>
<feature type="compositionally biased region" description="Low complexity" evidence="1">
    <location>
        <begin position="15"/>
        <end position="33"/>
    </location>
</feature>
<feature type="region of interest" description="Disordered" evidence="1">
    <location>
        <begin position="15"/>
        <end position="52"/>
    </location>
</feature>
<gene>
    <name evidence="2" type="ORF">QWZ10_15570</name>
</gene>
<sequence length="110" mass="11840">MRNASERAQCWAWSEASMRSRSAASNPSSCISAMRSDSEAASSGTDCPRARSGWALSTASIRRPSSSRRARRAVIAPPPIAVTCSIFGKKRGPRVSKASRRAIAVRPEFT</sequence>
<organism evidence="2 3">
    <name type="scientific">Paracoccus cavernae</name>
    <dbReference type="NCBI Taxonomy" id="1571207"/>
    <lineage>
        <taxon>Bacteria</taxon>
        <taxon>Pseudomonadati</taxon>
        <taxon>Pseudomonadota</taxon>
        <taxon>Alphaproteobacteria</taxon>
        <taxon>Rhodobacterales</taxon>
        <taxon>Paracoccaceae</taxon>
        <taxon>Paracoccus</taxon>
    </lineage>
</organism>
<keyword evidence="3" id="KW-1185">Reference proteome</keyword>
<protein>
    <submittedName>
        <fullName evidence="2">Uncharacterized protein</fullName>
    </submittedName>
</protein>
<proteinExistence type="predicted"/>
<evidence type="ECO:0000313" key="3">
    <source>
        <dbReference type="Proteomes" id="UP001243846"/>
    </source>
</evidence>
<dbReference type="EMBL" id="JAUFRC010000001">
    <property type="protein sequence ID" value="MDN3712825.1"/>
    <property type="molecule type" value="Genomic_DNA"/>
</dbReference>
<name>A0ABT8DBL2_9RHOB</name>
<dbReference type="Proteomes" id="UP001243846">
    <property type="component" value="Unassembled WGS sequence"/>
</dbReference>
<evidence type="ECO:0000256" key="1">
    <source>
        <dbReference type="SAM" id="MobiDB-lite"/>
    </source>
</evidence>
<evidence type="ECO:0000313" key="2">
    <source>
        <dbReference type="EMBL" id="MDN3712825.1"/>
    </source>
</evidence>
<comment type="caution">
    <text evidence="2">The sequence shown here is derived from an EMBL/GenBank/DDBJ whole genome shotgun (WGS) entry which is preliminary data.</text>
</comment>